<evidence type="ECO:0000313" key="2">
    <source>
        <dbReference type="Proteomes" id="UP000277580"/>
    </source>
</evidence>
<dbReference type="InParanoid" id="A0A3N4KAV5"/>
<dbReference type="AlphaFoldDB" id="A0A3N4KAV5"/>
<gene>
    <name evidence="1" type="ORF">P167DRAFT_540769</name>
</gene>
<dbReference type="EMBL" id="ML119328">
    <property type="protein sequence ID" value="RPB06472.1"/>
    <property type="molecule type" value="Genomic_DNA"/>
</dbReference>
<proteinExistence type="predicted"/>
<organism evidence="1 2">
    <name type="scientific">Morchella conica CCBAS932</name>
    <dbReference type="NCBI Taxonomy" id="1392247"/>
    <lineage>
        <taxon>Eukaryota</taxon>
        <taxon>Fungi</taxon>
        <taxon>Dikarya</taxon>
        <taxon>Ascomycota</taxon>
        <taxon>Pezizomycotina</taxon>
        <taxon>Pezizomycetes</taxon>
        <taxon>Pezizales</taxon>
        <taxon>Morchellaceae</taxon>
        <taxon>Morchella</taxon>
    </lineage>
</organism>
<name>A0A3N4KAV5_9PEZI</name>
<sequence>MDYHSIALLVMLPSQSARAHTPYQPALTGFNLTTQSAGAPATTCAYEPHQPAPPMVEDMFGRD</sequence>
<dbReference type="Proteomes" id="UP000277580">
    <property type="component" value="Unassembled WGS sequence"/>
</dbReference>
<protein>
    <submittedName>
        <fullName evidence="1">Uncharacterized protein</fullName>
    </submittedName>
</protein>
<accession>A0A3N4KAV5</accession>
<keyword evidence="2" id="KW-1185">Reference proteome</keyword>
<reference evidence="1 2" key="1">
    <citation type="journal article" date="2018" name="Nat. Ecol. Evol.">
        <title>Pezizomycetes genomes reveal the molecular basis of ectomycorrhizal truffle lifestyle.</title>
        <authorList>
            <person name="Murat C."/>
            <person name="Payen T."/>
            <person name="Noel B."/>
            <person name="Kuo A."/>
            <person name="Morin E."/>
            <person name="Chen J."/>
            <person name="Kohler A."/>
            <person name="Krizsan K."/>
            <person name="Balestrini R."/>
            <person name="Da Silva C."/>
            <person name="Montanini B."/>
            <person name="Hainaut M."/>
            <person name="Levati E."/>
            <person name="Barry K.W."/>
            <person name="Belfiori B."/>
            <person name="Cichocki N."/>
            <person name="Clum A."/>
            <person name="Dockter R.B."/>
            <person name="Fauchery L."/>
            <person name="Guy J."/>
            <person name="Iotti M."/>
            <person name="Le Tacon F."/>
            <person name="Lindquist E.A."/>
            <person name="Lipzen A."/>
            <person name="Malagnac F."/>
            <person name="Mello A."/>
            <person name="Molinier V."/>
            <person name="Miyauchi S."/>
            <person name="Poulain J."/>
            <person name="Riccioni C."/>
            <person name="Rubini A."/>
            <person name="Sitrit Y."/>
            <person name="Splivallo R."/>
            <person name="Traeger S."/>
            <person name="Wang M."/>
            <person name="Zifcakova L."/>
            <person name="Wipf D."/>
            <person name="Zambonelli A."/>
            <person name="Paolocci F."/>
            <person name="Nowrousian M."/>
            <person name="Ottonello S."/>
            <person name="Baldrian P."/>
            <person name="Spatafora J.W."/>
            <person name="Henrissat B."/>
            <person name="Nagy L.G."/>
            <person name="Aury J.M."/>
            <person name="Wincker P."/>
            <person name="Grigoriev I.V."/>
            <person name="Bonfante P."/>
            <person name="Martin F.M."/>
        </authorList>
    </citation>
    <scope>NUCLEOTIDE SEQUENCE [LARGE SCALE GENOMIC DNA]</scope>
    <source>
        <strain evidence="1 2">CCBAS932</strain>
    </source>
</reference>
<evidence type="ECO:0000313" key="1">
    <source>
        <dbReference type="EMBL" id="RPB06472.1"/>
    </source>
</evidence>